<evidence type="ECO:0000256" key="5">
    <source>
        <dbReference type="ARBA" id="ARBA00022741"/>
    </source>
</evidence>
<keyword evidence="6 13" id="KW-0067">ATP-binding</keyword>
<dbReference type="NCBIfam" id="NF001979">
    <property type="entry name" value="PRK00768.1"/>
    <property type="match status" value="1"/>
</dbReference>
<evidence type="ECO:0000256" key="10">
    <source>
        <dbReference type="ARBA" id="ARBA00055966"/>
    </source>
</evidence>
<dbReference type="Gene3D" id="3.40.50.620">
    <property type="entry name" value="HUPs"/>
    <property type="match status" value="1"/>
</dbReference>
<evidence type="ECO:0000256" key="13">
    <source>
        <dbReference type="HAMAP-Rule" id="MF_00193"/>
    </source>
</evidence>
<evidence type="ECO:0000256" key="4">
    <source>
        <dbReference type="ARBA" id="ARBA00022723"/>
    </source>
</evidence>
<evidence type="ECO:0000256" key="3">
    <source>
        <dbReference type="ARBA" id="ARBA00022598"/>
    </source>
</evidence>
<comment type="subunit">
    <text evidence="2 13">Homodimer.</text>
</comment>
<dbReference type="RefSeq" id="WP_013575344.1">
    <property type="nucleotide sequence ID" value="NC_015061.1"/>
</dbReference>
<organism evidence="17 18">
    <name type="scientific">Rahnella sp. (strain Y9602)</name>
    <dbReference type="NCBI Taxonomy" id="2703885"/>
    <lineage>
        <taxon>Bacteria</taxon>
        <taxon>Pseudomonadati</taxon>
        <taxon>Pseudomonadota</taxon>
        <taxon>Gammaproteobacteria</taxon>
        <taxon>Enterobacterales</taxon>
        <taxon>Yersiniaceae</taxon>
        <taxon>Rahnella</taxon>
    </lineage>
</organism>
<comment type="pathway">
    <text evidence="13">Cofactor biosynthesis; NAD(+) biosynthesis; NAD(+) from deamido-NAD(+) (ammonia route): step 1/1.</text>
</comment>
<feature type="binding site" evidence="13">
    <location>
        <position position="52"/>
    </location>
    <ligand>
        <name>Mg(2+)</name>
        <dbReference type="ChEBI" id="CHEBI:18420"/>
    </ligand>
</feature>
<dbReference type="CDD" id="cd00553">
    <property type="entry name" value="NAD_synthase"/>
    <property type="match status" value="1"/>
</dbReference>
<dbReference type="GO" id="GO:0003952">
    <property type="term" value="F:NAD+ synthase (glutamine-hydrolyzing) activity"/>
    <property type="evidence" value="ECO:0007669"/>
    <property type="project" value="InterPro"/>
</dbReference>
<keyword evidence="4 13" id="KW-0479">Metal-binding</keyword>
<dbReference type="GO" id="GO:0005737">
    <property type="term" value="C:cytoplasm"/>
    <property type="evidence" value="ECO:0007669"/>
    <property type="project" value="InterPro"/>
</dbReference>
<dbReference type="InterPro" id="IPR022926">
    <property type="entry name" value="NH(3)-dep_NAD(+)_synth"/>
</dbReference>
<dbReference type="GO" id="GO:0008795">
    <property type="term" value="F:NAD+ synthase activity"/>
    <property type="evidence" value="ECO:0007669"/>
    <property type="project" value="UniProtKB-UniRule"/>
</dbReference>
<dbReference type="EMBL" id="CP002505">
    <property type="protein sequence ID" value="ADW73643.1"/>
    <property type="molecule type" value="Genomic_DNA"/>
</dbReference>
<evidence type="ECO:0000313" key="18">
    <source>
        <dbReference type="Proteomes" id="UP000007257"/>
    </source>
</evidence>
<feature type="binding site" description="in other chain" evidence="13">
    <location>
        <position position="140"/>
    </location>
    <ligand>
        <name>deamido-NAD(+)</name>
        <dbReference type="ChEBI" id="CHEBI:58437"/>
        <note>ligand shared between two neighboring subunits</note>
    </ligand>
</feature>
<evidence type="ECO:0000256" key="2">
    <source>
        <dbReference type="ARBA" id="ARBA00011738"/>
    </source>
</evidence>
<evidence type="ECO:0000256" key="9">
    <source>
        <dbReference type="ARBA" id="ARBA00051206"/>
    </source>
</evidence>
<dbReference type="GO" id="GO:0009435">
    <property type="term" value="P:NAD+ biosynthetic process"/>
    <property type="evidence" value="ECO:0007669"/>
    <property type="project" value="UniProtKB-UniRule"/>
</dbReference>
<feature type="binding site" evidence="13">
    <location>
        <position position="211"/>
    </location>
    <ligand>
        <name>ATP</name>
        <dbReference type="ChEBI" id="CHEBI:30616"/>
    </ligand>
</feature>
<dbReference type="OrthoDB" id="3266517at2"/>
<reference evidence="18" key="1">
    <citation type="submission" date="2011-01" db="EMBL/GenBank/DDBJ databases">
        <title>Complete sequence of chromosome of Rahnella sp. Y9602.</title>
        <authorList>
            <consortium name="US DOE Joint Genome Institute"/>
            <person name="Lucas S."/>
            <person name="Copeland A."/>
            <person name="Lapidus A."/>
            <person name="Cheng J.-F."/>
            <person name="Goodwin L."/>
            <person name="Pitluck S."/>
            <person name="Lu M."/>
            <person name="Detter J.C."/>
            <person name="Han C."/>
            <person name="Tapia R."/>
            <person name="Land M."/>
            <person name="Hauser L."/>
            <person name="Kyrpides N."/>
            <person name="Ivanova N."/>
            <person name="Ovchinnikova G."/>
            <person name="Pagani I."/>
            <person name="Sobecky P.A."/>
            <person name="Martinez R.J."/>
            <person name="Woyke T."/>
        </authorList>
    </citation>
    <scope>NUCLEOTIDE SEQUENCE [LARGE SCALE GENOMIC DNA]</scope>
    <source>
        <strain evidence="18">Y9602</strain>
    </source>
</reference>
<evidence type="ECO:0000256" key="7">
    <source>
        <dbReference type="ARBA" id="ARBA00022842"/>
    </source>
</evidence>
<evidence type="ECO:0000256" key="15">
    <source>
        <dbReference type="RuleBase" id="RU003812"/>
    </source>
</evidence>
<evidence type="ECO:0000256" key="8">
    <source>
        <dbReference type="ARBA" id="ARBA00023027"/>
    </source>
</evidence>
<accession>A0A0H3F9N5</accession>
<comment type="similarity">
    <text evidence="1 13 14">Belongs to the NAD synthetase family.</text>
</comment>
<comment type="function">
    <text evidence="10 13">Catalyzes the ATP-dependent amidation of deamido-NAD to form NAD. Uses ammonia as a nitrogen source.</text>
</comment>
<dbReference type="EC" id="6.3.1.5" evidence="11 13"/>
<dbReference type="eggNOG" id="COG0171">
    <property type="taxonomic scope" value="Bacteria"/>
</dbReference>
<dbReference type="InterPro" id="IPR003694">
    <property type="entry name" value="NAD_synthase"/>
</dbReference>
<dbReference type="InterPro" id="IPR022310">
    <property type="entry name" value="NAD/GMP_synthase"/>
</dbReference>
<evidence type="ECO:0000256" key="1">
    <source>
        <dbReference type="ARBA" id="ARBA00005859"/>
    </source>
</evidence>
<feature type="binding site" evidence="13">
    <location>
        <position position="160"/>
    </location>
    <ligand>
        <name>ATP</name>
        <dbReference type="ChEBI" id="CHEBI:30616"/>
    </ligand>
</feature>
<dbReference type="UniPathway" id="UPA00253">
    <property type="reaction ID" value="UER00333"/>
</dbReference>
<dbReference type="KEGG" id="rah:Rahaq_2028"/>
<proteinExistence type="inferred from homology"/>
<dbReference type="AlphaFoldDB" id="A0A0H3F9N5"/>
<reference evidence="17 18" key="2">
    <citation type="journal article" date="2012" name="J. Bacteriol.">
        <title>Complete Genome Sequence of Rahnella sp. Strain Y9602, a Gammaproteobacterium Isolate from Metal- and Radionuclide-Contaminated Soil.</title>
        <authorList>
            <person name="Martinez R.J."/>
            <person name="Bruce D."/>
            <person name="Detter C."/>
            <person name="Goodwin L.A."/>
            <person name="Han J."/>
            <person name="Han C.S."/>
            <person name="Held B."/>
            <person name="Land M.L."/>
            <person name="Mikhailova N."/>
            <person name="Nolan M."/>
            <person name="Pennacchio L."/>
            <person name="Pitluck S."/>
            <person name="Tapia R."/>
            <person name="Woyke T."/>
            <person name="Sobecky P.A."/>
        </authorList>
    </citation>
    <scope>NUCLEOTIDE SEQUENCE [LARGE SCALE GENOMIC DNA]</scope>
    <source>
        <strain evidence="17 18">Y9602</strain>
    </source>
</reference>
<dbReference type="NCBIfam" id="TIGR00552">
    <property type="entry name" value="nadE"/>
    <property type="match status" value="1"/>
</dbReference>
<comment type="catalytic activity">
    <reaction evidence="9 13 15">
        <text>deamido-NAD(+) + NH4(+) + ATP = AMP + diphosphate + NAD(+) + H(+)</text>
        <dbReference type="Rhea" id="RHEA:21188"/>
        <dbReference type="ChEBI" id="CHEBI:15378"/>
        <dbReference type="ChEBI" id="CHEBI:28938"/>
        <dbReference type="ChEBI" id="CHEBI:30616"/>
        <dbReference type="ChEBI" id="CHEBI:33019"/>
        <dbReference type="ChEBI" id="CHEBI:57540"/>
        <dbReference type="ChEBI" id="CHEBI:58437"/>
        <dbReference type="ChEBI" id="CHEBI:456215"/>
        <dbReference type="EC" id="6.3.1.5"/>
    </reaction>
</comment>
<evidence type="ECO:0000256" key="11">
    <source>
        <dbReference type="ARBA" id="ARBA00066987"/>
    </source>
</evidence>
<keyword evidence="7 13" id="KW-0460">Magnesium</keyword>
<name>A0A0H3F9N5_RAHSY</name>
<evidence type="ECO:0000256" key="6">
    <source>
        <dbReference type="ARBA" id="ARBA00022840"/>
    </source>
</evidence>
<dbReference type="GO" id="GO:0046872">
    <property type="term" value="F:metal ion binding"/>
    <property type="evidence" value="ECO:0007669"/>
    <property type="project" value="UniProtKB-KW"/>
</dbReference>
<feature type="binding site" description="in other chain" evidence="13">
    <location>
        <begin position="260"/>
        <end position="261"/>
    </location>
    <ligand>
        <name>deamido-NAD(+)</name>
        <dbReference type="ChEBI" id="CHEBI:58437"/>
        <note>ligand shared between two neighboring subunits</note>
    </ligand>
</feature>
<dbReference type="PANTHER" id="PTHR23090:SF7">
    <property type="entry name" value="NH(3)-DEPENDENT NAD(+) SYNTHETASE"/>
    <property type="match status" value="1"/>
</dbReference>
<feature type="binding site" evidence="13">
    <location>
        <begin position="46"/>
        <end position="53"/>
    </location>
    <ligand>
        <name>ATP</name>
        <dbReference type="ChEBI" id="CHEBI:30616"/>
    </ligand>
</feature>
<gene>
    <name evidence="13" type="primary">nadE</name>
    <name evidence="17" type="ordered locus">Rahaq_2028</name>
</gene>
<dbReference type="Pfam" id="PF02540">
    <property type="entry name" value="NAD_synthase"/>
    <property type="match status" value="1"/>
</dbReference>
<feature type="binding site" evidence="13">
    <location>
        <position position="189"/>
    </location>
    <ligand>
        <name>ATP</name>
        <dbReference type="ChEBI" id="CHEBI:30616"/>
    </ligand>
</feature>
<dbReference type="Proteomes" id="UP000007257">
    <property type="component" value="Chromosome"/>
</dbReference>
<dbReference type="HOGENOM" id="CLU_059327_3_0_6"/>
<dbReference type="PANTHER" id="PTHR23090">
    <property type="entry name" value="NH 3 /GLUTAMINE-DEPENDENT NAD + SYNTHETASE"/>
    <property type="match status" value="1"/>
</dbReference>
<dbReference type="GO" id="GO:0004359">
    <property type="term" value="F:glutaminase activity"/>
    <property type="evidence" value="ECO:0007669"/>
    <property type="project" value="InterPro"/>
</dbReference>
<dbReference type="HAMAP" id="MF_00193">
    <property type="entry name" value="NadE_ammonia_dep"/>
    <property type="match status" value="1"/>
</dbReference>
<keyword evidence="3 13" id="KW-0436">Ligase</keyword>
<evidence type="ECO:0000256" key="12">
    <source>
        <dbReference type="ARBA" id="ARBA00070926"/>
    </source>
</evidence>
<keyword evidence="8 13" id="KW-0520">NAD</keyword>
<feature type="binding site" evidence="13">
    <location>
        <position position="180"/>
    </location>
    <ligand>
        <name>deamido-NAD(+)</name>
        <dbReference type="ChEBI" id="CHEBI:58437"/>
        <note>ligand shared between two neighboring subunits</note>
    </ligand>
</feature>
<dbReference type="GeneID" id="95417359"/>
<dbReference type="InterPro" id="IPR014729">
    <property type="entry name" value="Rossmann-like_a/b/a_fold"/>
</dbReference>
<feature type="binding site" evidence="13">
    <location>
        <position position="165"/>
    </location>
    <ligand>
        <name>Mg(2+)</name>
        <dbReference type="ChEBI" id="CHEBI:18420"/>
    </ligand>
</feature>
<evidence type="ECO:0000313" key="17">
    <source>
        <dbReference type="EMBL" id="ADW73643.1"/>
    </source>
</evidence>
<evidence type="ECO:0000256" key="14">
    <source>
        <dbReference type="RuleBase" id="RU003811"/>
    </source>
</evidence>
<feature type="binding site" description="in other chain" evidence="13">
    <location>
        <position position="173"/>
    </location>
    <ligand>
        <name>deamido-NAD(+)</name>
        <dbReference type="ChEBI" id="CHEBI:58437"/>
        <note>ligand shared between two neighboring subunits</note>
    </ligand>
</feature>
<sequence length="276" mass="30642">MALQQEIIQALHVKPHIDAAQEVRVSVDFLKSYLLAHPFIKTLVLGISGGQDSTLTGKLCQTAISELRAQTNDSAYQFIAVRLPYGVQADESDCQDAIAFIQPDQVLTVNIKNAVLASEATLREIGIELSDFIKGNEKARERMKAQYSIAGMKKGVVVGTDHAAEAVTGFFTKYGDGGTDINPIFRLNKRQGKALLKELGCPEHLYTKAPTADLEDNRPALPDEAALGVTYELIDDYLEGKKIDDKYATIIEGWYLRTEHKRQPPVTVFDDFWKKK</sequence>
<evidence type="ECO:0000259" key="16">
    <source>
        <dbReference type="Pfam" id="PF02540"/>
    </source>
</evidence>
<keyword evidence="5 13" id="KW-0547">Nucleotide-binding</keyword>
<dbReference type="GO" id="GO:0005524">
    <property type="term" value="F:ATP binding"/>
    <property type="evidence" value="ECO:0007669"/>
    <property type="project" value="UniProtKB-UniRule"/>
</dbReference>
<dbReference type="SUPFAM" id="SSF52402">
    <property type="entry name" value="Adenine nucleotide alpha hydrolases-like"/>
    <property type="match status" value="1"/>
</dbReference>
<dbReference type="FunFam" id="3.40.50.620:FF:000015">
    <property type="entry name" value="NH(3)-dependent NAD(+) synthetase"/>
    <property type="match status" value="1"/>
</dbReference>
<protein>
    <recommendedName>
        <fullName evidence="12 13">NH(3)-dependent NAD(+) synthetase</fullName>
        <ecNumber evidence="11 13">6.3.1.5</ecNumber>
    </recommendedName>
</protein>
<feature type="domain" description="NAD/GMP synthase" evidence="16">
    <location>
        <begin position="23"/>
        <end position="265"/>
    </location>
</feature>